<sequence>MPFVPISSRKPHALLLDHDKDRIRAQMQSKDEASVAEHYGLAPSSRGYRFGNHPMTRGPVRGPEVPFKEATRHWKPSEVEREGPMAKVDVKQAKVGAYWDGSHVKLAALRNCQSSPALQQSAAEVMQACHPLTTELRRWEKLAKVTERGEINEDVQSSMAASRKLCQAGVRPKPVFAGGLVNFPKYMLINNCHLKQMDLQRYADQCAEEVKPDLPMAQVSLARRGEASPSSSVRMQEPSWGAPKLKNHDQEEPCFAGNAMPSGRASRTSAWLRMG</sequence>
<evidence type="ECO:0000256" key="1">
    <source>
        <dbReference type="SAM" id="MobiDB-lite"/>
    </source>
</evidence>
<feature type="region of interest" description="Disordered" evidence="1">
    <location>
        <begin position="222"/>
        <end position="275"/>
    </location>
</feature>
<reference evidence="2 3" key="1">
    <citation type="submission" date="2024-02" db="EMBL/GenBank/DDBJ databases">
        <authorList>
            <person name="Chen Y."/>
            <person name="Shah S."/>
            <person name="Dougan E. K."/>
            <person name="Thang M."/>
            <person name="Chan C."/>
        </authorList>
    </citation>
    <scope>NUCLEOTIDE SEQUENCE [LARGE SCALE GENOMIC DNA]</scope>
</reference>
<organism evidence="2 3">
    <name type="scientific">Durusdinium trenchii</name>
    <dbReference type="NCBI Taxonomy" id="1381693"/>
    <lineage>
        <taxon>Eukaryota</taxon>
        <taxon>Sar</taxon>
        <taxon>Alveolata</taxon>
        <taxon>Dinophyceae</taxon>
        <taxon>Suessiales</taxon>
        <taxon>Symbiodiniaceae</taxon>
        <taxon>Durusdinium</taxon>
    </lineage>
</organism>
<keyword evidence="3" id="KW-1185">Reference proteome</keyword>
<comment type="caution">
    <text evidence="2">The sequence shown here is derived from an EMBL/GenBank/DDBJ whole genome shotgun (WGS) entry which is preliminary data.</text>
</comment>
<dbReference type="EMBL" id="CAXAMN010017113">
    <property type="protein sequence ID" value="CAK9049798.1"/>
    <property type="molecule type" value="Genomic_DNA"/>
</dbReference>
<gene>
    <name evidence="2" type="ORF">CCMP2556_LOCUS25446</name>
</gene>
<accession>A0ABP0ME83</accession>
<feature type="region of interest" description="Disordered" evidence="1">
    <location>
        <begin position="46"/>
        <end position="65"/>
    </location>
</feature>
<evidence type="ECO:0000313" key="3">
    <source>
        <dbReference type="Proteomes" id="UP001642484"/>
    </source>
</evidence>
<name>A0ABP0ME83_9DINO</name>
<proteinExistence type="predicted"/>
<evidence type="ECO:0000313" key="2">
    <source>
        <dbReference type="EMBL" id="CAK9049798.1"/>
    </source>
</evidence>
<dbReference type="Proteomes" id="UP001642484">
    <property type="component" value="Unassembled WGS sequence"/>
</dbReference>
<protein>
    <submittedName>
        <fullName evidence="2">Uncharacterized protein</fullName>
    </submittedName>
</protein>